<protein>
    <submittedName>
        <fullName evidence="1">Uncharacterized protein</fullName>
    </submittedName>
</protein>
<dbReference type="Proteomes" id="UP000479710">
    <property type="component" value="Unassembled WGS sequence"/>
</dbReference>
<dbReference type="AlphaFoldDB" id="A0A6G1E2H8"/>
<evidence type="ECO:0000313" key="1">
    <source>
        <dbReference type="EMBL" id="KAF0918766.1"/>
    </source>
</evidence>
<dbReference type="EMBL" id="SPHZ02000005">
    <property type="protein sequence ID" value="KAF0918766.1"/>
    <property type="molecule type" value="Genomic_DNA"/>
</dbReference>
<reference evidence="1 2" key="1">
    <citation type="submission" date="2019-11" db="EMBL/GenBank/DDBJ databases">
        <title>Whole genome sequence of Oryza granulata.</title>
        <authorList>
            <person name="Li W."/>
        </authorList>
    </citation>
    <scope>NUCLEOTIDE SEQUENCE [LARGE SCALE GENOMIC DNA]</scope>
    <source>
        <strain evidence="2">cv. Menghai</strain>
        <tissue evidence="1">Leaf</tissue>
    </source>
</reference>
<sequence>MGKKAKYRDPAAAAAAEGIDGLINPELVAERRARRCHRKDEDGQQGAASDVRGFEVRYEVGQARFASRPSEKPMGFGMVIST</sequence>
<organism evidence="1 2">
    <name type="scientific">Oryza meyeriana var. granulata</name>
    <dbReference type="NCBI Taxonomy" id="110450"/>
    <lineage>
        <taxon>Eukaryota</taxon>
        <taxon>Viridiplantae</taxon>
        <taxon>Streptophyta</taxon>
        <taxon>Embryophyta</taxon>
        <taxon>Tracheophyta</taxon>
        <taxon>Spermatophyta</taxon>
        <taxon>Magnoliopsida</taxon>
        <taxon>Liliopsida</taxon>
        <taxon>Poales</taxon>
        <taxon>Poaceae</taxon>
        <taxon>BOP clade</taxon>
        <taxon>Oryzoideae</taxon>
        <taxon>Oryzeae</taxon>
        <taxon>Oryzinae</taxon>
        <taxon>Oryza</taxon>
        <taxon>Oryza meyeriana</taxon>
    </lineage>
</organism>
<accession>A0A6G1E2H8</accession>
<keyword evidence="2" id="KW-1185">Reference proteome</keyword>
<comment type="caution">
    <text evidence="1">The sequence shown here is derived from an EMBL/GenBank/DDBJ whole genome shotgun (WGS) entry which is preliminary data.</text>
</comment>
<gene>
    <name evidence="1" type="ORF">E2562_026074</name>
</gene>
<name>A0A6G1E2H8_9ORYZ</name>
<proteinExistence type="predicted"/>
<evidence type="ECO:0000313" key="2">
    <source>
        <dbReference type="Proteomes" id="UP000479710"/>
    </source>
</evidence>